<gene>
    <name evidence="13" type="ORF">EFW17_14280</name>
</gene>
<accession>A0A3N0E888</accession>
<name>A0A3N0E888_9ACTN</name>
<dbReference type="GO" id="GO:0061630">
    <property type="term" value="F:ubiquitin protein ligase activity"/>
    <property type="evidence" value="ECO:0007669"/>
    <property type="project" value="UniProtKB-EC"/>
</dbReference>
<keyword evidence="14" id="KW-1185">Reference proteome</keyword>
<feature type="domain" description="E3 Ubiquitin ligase MUL1-like" evidence="12">
    <location>
        <begin position="105"/>
        <end position="209"/>
    </location>
</feature>
<keyword evidence="6" id="KW-0479">Metal-binding</keyword>
<dbReference type="EMBL" id="RJMB01000013">
    <property type="protein sequence ID" value="RNL84058.1"/>
    <property type="molecule type" value="Genomic_DNA"/>
</dbReference>
<keyword evidence="7" id="KW-0863">Zinc-finger</keyword>
<keyword evidence="10" id="KW-1133">Transmembrane helix</keyword>
<evidence type="ECO:0000256" key="7">
    <source>
        <dbReference type="ARBA" id="ARBA00022771"/>
    </source>
</evidence>
<dbReference type="AlphaFoldDB" id="A0A3N0E888"/>
<comment type="catalytic activity">
    <reaction evidence="1">
        <text>S-ubiquitinyl-[E2 ubiquitin-conjugating enzyme]-L-cysteine + [acceptor protein]-L-lysine = [E2 ubiquitin-conjugating enzyme]-L-cysteine + N(6)-ubiquitinyl-[acceptor protein]-L-lysine.</text>
        <dbReference type="EC" id="2.3.2.27"/>
    </reaction>
</comment>
<comment type="subcellular location">
    <subcellularLocation>
        <location evidence="2">Membrane</location>
        <topology evidence="2">Multi-pass membrane protein</topology>
    </subcellularLocation>
</comment>
<keyword evidence="9" id="KW-0862">Zinc</keyword>
<evidence type="ECO:0000259" key="12">
    <source>
        <dbReference type="Pfam" id="PF12483"/>
    </source>
</evidence>
<evidence type="ECO:0000313" key="13">
    <source>
        <dbReference type="EMBL" id="RNL84058.1"/>
    </source>
</evidence>
<evidence type="ECO:0000256" key="11">
    <source>
        <dbReference type="ARBA" id="ARBA00023136"/>
    </source>
</evidence>
<dbReference type="Pfam" id="PF12483">
    <property type="entry name" value="GIDE"/>
    <property type="match status" value="1"/>
</dbReference>
<comment type="caution">
    <text evidence="13">The sequence shown here is derived from an EMBL/GenBank/DDBJ whole genome shotgun (WGS) entry which is preliminary data.</text>
</comment>
<organism evidence="13 14">
    <name type="scientific">Halostreptopolyspora alba</name>
    <dbReference type="NCBI Taxonomy" id="2487137"/>
    <lineage>
        <taxon>Bacteria</taxon>
        <taxon>Bacillati</taxon>
        <taxon>Actinomycetota</taxon>
        <taxon>Actinomycetes</taxon>
        <taxon>Streptosporangiales</taxon>
        <taxon>Nocardiopsidaceae</taxon>
        <taxon>Halostreptopolyspora</taxon>
    </lineage>
</organism>
<evidence type="ECO:0000256" key="3">
    <source>
        <dbReference type="ARBA" id="ARBA00012483"/>
    </source>
</evidence>
<sequence>MAIGVALLAGAAILAPLAYRAVRRSCRRHGPYRPRSAAVAKRAGQPITVAGVAVAGPGGVLESQLARTDCVWHGHEVLRHFWVLPGDGDEGQERACDSIADYASTEPFGLAVPGRTREGSTVLVDPAGAELSGADMCLQRLVGRPQRGVPAPADDLLARVKGRISGIFRGETIEFEYREWVLRHGSRIVAHGMVELRDGRPVIVPPPHGRLRVERDDSAARTPWFEPRTVGAVLLGAGTAVSAGAGLLLTLGLG</sequence>
<evidence type="ECO:0000256" key="10">
    <source>
        <dbReference type="ARBA" id="ARBA00022989"/>
    </source>
</evidence>
<evidence type="ECO:0000256" key="4">
    <source>
        <dbReference type="ARBA" id="ARBA00022679"/>
    </source>
</evidence>
<evidence type="ECO:0000256" key="6">
    <source>
        <dbReference type="ARBA" id="ARBA00022723"/>
    </source>
</evidence>
<evidence type="ECO:0000256" key="8">
    <source>
        <dbReference type="ARBA" id="ARBA00022786"/>
    </source>
</evidence>
<dbReference type="EC" id="2.3.2.27" evidence="3"/>
<dbReference type="GO" id="GO:0016567">
    <property type="term" value="P:protein ubiquitination"/>
    <property type="evidence" value="ECO:0007669"/>
    <property type="project" value="InterPro"/>
</dbReference>
<proteinExistence type="predicted"/>
<keyword evidence="5" id="KW-0812">Transmembrane</keyword>
<evidence type="ECO:0000256" key="5">
    <source>
        <dbReference type="ARBA" id="ARBA00022692"/>
    </source>
</evidence>
<keyword evidence="8" id="KW-0833">Ubl conjugation pathway</keyword>
<protein>
    <recommendedName>
        <fullName evidence="3">RING-type E3 ubiquitin transferase</fullName>
        <ecNumber evidence="3">2.3.2.27</ecNumber>
    </recommendedName>
</protein>
<dbReference type="GO" id="GO:0008270">
    <property type="term" value="F:zinc ion binding"/>
    <property type="evidence" value="ECO:0007669"/>
    <property type="project" value="UniProtKB-KW"/>
</dbReference>
<evidence type="ECO:0000256" key="9">
    <source>
        <dbReference type="ARBA" id="ARBA00022833"/>
    </source>
</evidence>
<evidence type="ECO:0000256" key="2">
    <source>
        <dbReference type="ARBA" id="ARBA00004141"/>
    </source>
</evidence>
<dbReference type="GO" id="GO:0016020">
    <property type="term" value="C:membrane"/>
    <property type="evidence" value="ECO:0007669"/>
    <property type="project" value="UniProtKB-SubCell"/>
</dbReference>
<dbReference type="Proteomes" id="UP000269198">
    <property type="component" value="Unassembled WGS sequence"/>
</dbReference>
<reference evidence="13 14" key="1">
    <citation type="submission" date="2018-11" db="EMBL/GenBank/DDBJ databases">
        <title>The genome draft of YIM 96095.</title>
        <authorList>
            <person name="Tang S.-K."/>
            <person name="Chunyu W.-X."/>
            <person name="Feng Y.-Z."/>
        </authorList>
    </citation>
    <scope>NUCLEOTIDE SEQUENCE [LARGE SCALE GENOMIC DNA]</scope>
    <source>
        <strain evidence="13 14">YIM 96095</strain>
    </source>
</reference>
<dbReference type="InterPro" id="IPR022170">
    <property type="entry name" value="MUL1-like"/>
</dbReference>
<keyword evidence="4" id="KW-0808">Transferase</keyword>
<dbReference type="OrthoDB" id="3469619at2"/>
<evidence type="ECO:0000256" key="1">
    <source>
        <dbReference type="ARBA" id="ARBA00000900"/>
    </source>
</evidence>
<keyword evidence="11" id="KW-0472">Membrane</keyword>
<evidence type="ECO:0000313" key="14">
    <source>
        <dbReference type="Proteomes" id="UP000269198"/>
    </source>
</evidence>